<evidence type="ECO:0008006" key="4">
    <source>
        <dbReference type="Google" id="ProtNLM"/>
    </source>
</evidence>
<dbReference type="AlphaFoldDB" id="T0IFI4"/>
<reference evidence="2 3" key="1">
    <citation type="journal article" date="2013" name="Genome Announc.">
        <title>Draft Genome Sequence of Sphingobium quisquiliarum Strain P25T, a Novel Hexachlorocyclohexane (HCH)-Degrading Bacterium Isolated from an HCH Dumpsite.</title>
        <authorList>
            <person name="Kumar Singh A."/>
            <person name="Sangwan N."/>
            <person name="Sharma A."/>
            <person name="Gupta V."/>
            <person name="Khurana J.P."/>
            <person name="Lal R."/>
        </authorList>
    </citation>
    <scope>NUCLEOTIDE SEQUENCE [LARGE SCALE GENOMIC DNA]</scope>
    <source>
        <strain evidence="2 3">P25</strain>
    </source>
</reference>
<dbReference type="RefSeq" id="WP_021237100.1">
    <property type="nucleotide sequence ID" value="NZ_ATHO01000032.1"/>
</dbReference>
<accession>T0IFI4</accession>
<keyword evidence="3" id="KW-1185">Reference proteome</keyword>
<dbReference type="Proteomes" id="UP000015525">
    <property type="component" value="Unassembled WGS sequence"/>
</dbReference>
<feature type="region of interest" description="Disordered" evidence="1">
    <location>
        <begin position="1"/>
        <end position="63"/>
    </location>
</feature>
<feature type="compositionally biased region" description="Basic and acidic residues" evidence="1">
    <location>
        <begin position="7"/>
        <end position="18"/>
    </location>
</feature>
<dbReference type="EMBL" id="ATHO01000032">
    <property type="protein sequence ID" value="EQB10450.1"/>
    <property type="molecule type" value="Genomic_DNA"/>
</dbReference>
<feature type="region of interest" description="Disordered" evidence="1">
    <location>
        <begin position="125"/>
        <end position="160"/>
    </location>
</feature>
<dbReference type="PATRIC" id="fig|1329909.3.peg.759"/>
<sequence>MQPETSGDLREELRDDAQKLSTTAAERVHSEVDARKSPVVEQARSVSSALDSAARELSGGQTPGWLNSLFEQGAQQIRQLADTLEQKDSRQLMDDVRSIARNNPGTFLAACAAAGFAASRVLRAGPETGSGSVQPGAQPGGSPPAPAYGDPQTAGIGGAP</sequence>
<protein>
    <recommendedName>
        <fullName evidence="4">Nutrient deprivation-induced protein</fullName>
    </recommendedName>
</protein>
<name>T0IFI4_9SPHN</name>
<proteinExistence type="predicted"/>
<evidence type="ECO:0000313" key="2">
    <source>
        <dbReference type="EMBL" id="EQB10450.1"/>
    </source>
</evidence>
<evidence type="ECO:0000313" key="3">
    <source>
        <dbReference type="Proteomes" id="UP000015525"/>
    </source>
</evidence>
<feature type="compositionally biased region" description="Basic and acidic residues" evidence="1">
    <location>
        <begin position="26"/>
        <end position="38"/>
    </location>
</feature>
<comment type="caution">
    <text evidence="2">The sequence shown here is derived from an EMBL/GenBank/DDBJ whole genome shotgun (WGS) entry which is preliminary data.</text>
</comment>
<evidence type="ECO:0000256" key="1">
    <source>
        <dbReference type="SAM" id="MobiDB-lite"/>
    </source>
</evidence>
<gene>
    <name evidence="2" type="ORF">L288_03985</name>
</gene>
<organism evidence="2 3">
    <name type="scientific">Sphingobium quisquiliarum P25</name>
    <dbReference type="NCBI Taxonomy" id="1329909"/>
    <lineage>
        <taxon>Bacteria</taxon>
        <taxon>Pseudomonadati</taxon>
        <taxon>Pseudomonadota</taxon>
        <taxon>Alphaproteobacteria</taxon>
        <taxon>Sphingomonadales</taxon>
        <taxon>Sphingomonadaceae</taxon>
        <taxon>Sphingobium</taxon>
    </lineage>
</organism>